<evidence type="ECO:0000256" key="1">
    <source>
        <dbReference type="ARBA" id="ARBA00022481"/>
    </source>
</evidence>
<proteinExistence type="predicted"/>
<dbReference type="PROSITE" id="PS00409">
    <property type="entry name" value="PROKAR_NTER_METHYL"/>
    <property type="match status" value="1"/>
</dbReference>
<dbReference type="InterPro" id="IPR045584">
    <property type="entry name" value="Pilin-like"/>
</dbReference>
<organism evidence="4 5">
    <name type="scientific">Muiribacterium halophilum</name>
    <dbReference type="NCBI Taxonomy" id="2053465"/>
    <lineage>
        <taxon>Bacteria</taxon>
        <taxon>Candidatus Muiribacteriota</taxon>
        <taxon>Candidatus Muiribacteriia</taxon>
        <taxon>Candidatus Muiribacteriales</taxon>
        <taxon>Candidatus Muiribacteriaceae</taxon>
        <taxon>Candidatus Muiribacterium</taxon>
    </lineage>
</organism>
<feature type="domain" description="Type II secretion system protein GspG C-terminal" evidence="3">
    <location>
        <begin position="33"/>
        <end position="116"/>
    </location>
</feature>
<dbReference type="InterPro" id="IPR012902">
    <property type="entry name" value="N_methyl_site"/>
</dbReference>
<gene>
    <name evidence="4" type="ORF">C0601_11650</name>
</gene>
<keyword evidence="2" id="KW-0812">Transmembrane</keyword>
<dbReference type="EMBL" id="PKTG01000123">
    <property type="protein sequence ID" value="PLX16009.1"/>
    <property type="molecule type" value="Genomic_DNA"/>
</dbReference>
<dbReference type="Gene3D" id="3.30.700.10">
    <property type="entry name" value="Glycoprotein, Type 4 Pilin"/>
    <property type="match status" value="1"/>
</dbReference>
<keyword evidence="1" id="KW-0488">Methylation</keyword>
<dbReference type="InterPro" id="IPR000983">
    <property type="entry name" value="Bac_GSPG_pilin"/>
</dbReference>
<comment type="caution">
    <text evidence="4">The sequence shown here is derived from an EMBL/GenBank/DDBJ whole genome shotgun (WGS) entry which is preliminary data.</text>
</comment>
<sequence length="118" mass="13277">MKNNKGFTLLEVVIVALIISIIAMFALVDFRGQSGRVNKAKIKSDLQEIKKAMCVYGIKYRKYPQTFDELKTGLQVNSEVRIPRDPYGGTYSIRHVGDLLYIGTYSNGTEELKVGVDK</sequence>
<keyword evidence="2" id="KW-0472">Membrane</keyword>
<dbReference type="Proteomes" id="UP000234857">
    <property type="component" value="Unassembled WGS sequence"/>
</dbReference>
<dbReference type="PRINTS" id="PR00813">
    <property type="entry name" value="BCTERIALGSPG"/>
</dbReference>
<evidence type="ECO:0000259" key="3">
    <source>
        <dbReference type="Pfam" id="PF08334"/>
    </source>
</evidence>
<dbReference type="GO" id="GO:0015628">
    <property type="term" value="P:protein secretion by the type II secretion system"/>
    <property type="evidence" value="ECO:0007669"/>
    <property type="project" value="InterPro"/>
</dbReference>
<name>A0A2N5ZBJ0_MUIH1</name>
<evidence type="ECO:0000313" key="5">
    <source>
        <dbReference type="Proteomes" id="UP000234857"/>
    </source>
</evidence>
<dbReference type="SUPFAM" id="SSF54523">
    <property type="entry name" value="Pili subunits"/>
    <property type="match status" value="1"/>
</dbReference>
<keyword evidence="2" id="KW-1133">Transmembrane helix</keyword>
<dbReference type="GO" id="GO:0015627">
    <property type="term" value="C:type II protein secretion system complex"/>
    <property type="evidence" value="ECO:0007669"/>
    <property type="project" value="InterPro"/>
</dbReference>
<feature type="transmembrane region" description="Helical" evidence="2">
    <location>
        <begin position="6"/>
        <end position="28"/>
    </location>
</feature>
<protein>
    <recommendedName>
        <fullName evidence="3">Type II secretion system protein GspG C-terminal domain-containing protein</fullName>
    </recommendedName>
</protein>
<dbReference type="NCBIfam" id="TIGR02532">
    <property type="entry name" value="IV_pilin_GFxxxE"/>
    <property type="match status" value="1"/>
</dbReference>
<dbReference type="Pfam" id="PF08334">
    <property type="entry name" value="T2SSG"/>
    <property type="match status" value="1"/>
</dbReference>
<evidence type="ECO:0000313" key="4">
    <source>
        <dbReference type="EMBL" id="PLX16009.1"/>
    </source>
</evidence>
<accession>A0A2N5ZBJ0</accession>
<dbReference type="Pfam" id="PF07963">
    <property type="entry name" value="N_methyl"/>
    <property type="match status" value="1"/>
</dbReference>
<evidence type="ECO:0000256" key="2">
    <source>
        <dbReference type="SAM" id="Phobius"/>
    </source>
</evidence>
<dbReference type="AlphaFoldDB" id="A0A2N5ZBJ0"/>
<reference evidence="4 5" key="1">
    <citation type="submission" date="2017-11" db="EMBL/GenBank/DDBJ databases">
        <title>Genome-resolved metagenomics identifies genetic mobility, metabolic interactions, and unexpected diversity in perchlorate-reducing communities.</title>
        <authorList>
            <person name="Barnum T.P."/>
            <person name="Figueroa I.A."/>
            <person name="Carlstrom C.I."/>
            <person name="Lucas L.N."/>
            <person name="Engelbrektson A.L."/>
            <person name="Coates J.D."/>
        </authorList>
    </citation>
    <scope>NUCLEOTIDE SEQUENCE [LARGE SCALE GENOMIC DNA]</scope>
    <source>
        <strain evidence="4">BM706</strain>
    </source>
</reference>
<dbReference type="InterPro" id="IPR013545">
    <property type="entry name" value="T2SS_protein-GspG_C"/>
</dbReference>